<gene>
    <name evidence="3" type="ORF">FOMPIDRAFT_1059194</name>
</gene>
<dbReference type="HOGENOM" id="CLU_052397_0_1_1"/>
<evidence type="ECO:0000313" key="4">
    <source>
        <dbReference type="Proteomes" id="UP000015241"/>
    </source>
</evidence>
<organism evidence="3 4">
    <name type="scientific">Fomitopsis schrenkii</name>
    <name type="common">Brown rot fungus</name>
    <dbReference type="NCBI Taxonomy" id="2126942"/>
    <lineage>
        <taxon>Eukaryota</taxon>
        <taxon>Fungi</taxon>
        <taxon>Dikarya</taxon>
        <taxon>Basidiomycota</taxon>
        <taxon>Agaricomycotina</taxon>
        <taxon>Agaricomycetes</taxon>
        <taxon>Polyporales</taxon>
        <taxon>Fomitopsis</taxon>
    </lineage>
</organism>
<dbReference type="SMART" id="SM00225">
    <property type="entry name" value="BTB"/>
    <property type="match status" value="1"/>
</dbReference>
<dbReference type="eggNOG" id="ENOG502SQKR">
    <property type="taxonomic scope" value="Eukaryota"/>
</dbReference>
<feature type="region of interest" description="Disordered" evidence="1">
    <location>
        <begin position="1"/>
        <end position="32"/>
    </location>
</feature>
<dbReference type="STRING" id="743788.S8FWS6"/>
<dbReference type="Pfam" id="PF00651">
    <property type="entry name" value="BTB"/>
    <property type="match status" value="1"/>
</dbReference>
<dbReference type="Proteomes" id="UP000015241">
    <property type="component" value="Unassembled WGS sequence"/>
</dbReference>
<accession>S8FWS6</accession>
<dbReference type="InParanoid" id="S8FWS6"/>
<proteinExistence type="predicted"/>
<evidence type="ECO:0000259" key="2">
    <source>
        <dbReference type="PROSITE" id="PS50097"/>
    </source>
</evidence>
<dbReference type="EMBL" id="KE504134">
    <property type="protein sequence ID" value="EPT02680.1"/>
    <property type="molecule type" value="Genomic_DNA"/>
</dbReference>
<protein>
    <recommendedName>
        <fullName evidence="2">BTB domain-containing protein</fullName>
    </recommendedName>
</protein>
<feature type="compositionally biased region" description="Polar residues" evidence="1">
    <location>
        <begin position="1"/>
        <end position="13"/>
    </location>
</feature>
<keyword evidence="4" id="KW-1185">Reference proteome</keyword>
<feature type="domain" description="BTB" evidence="2">
    <location>
        <begin position="33"/>
        <end position="106"/>
    </location>
</feature>
<dbReference type="OrthoDB" id="3357985at2759"/>
<dbReference type="AlphaFoldDB" id="S8FWS6"/>
<dbReference type="Gene3D" id="3.30.710.10">
    <property type="entry name" value="Potassium Channel Kv1.1, Chain A"/>
    <property type="match status" value="1"/>
</dbReference>
<evidence type="ECO:0000256" key="1">
    <source>
        <dbReference type="SAM" id="MobiDB-lite"/>
    </source>
</evidence>
<dbReference type="PROSITE" id="PS50097">
    <property type="entry name" value="BTB"/>
    <property type="match status" value="1"/>
</dbReference>
<name>S8FWS6_FOMSC</name>
<evidence type="ECO:0000313" key="3">
    <source>
        <dbReference type="EMBL" id="EPT02680.1"/>
    </source>
</evidence>
<dbReference type="CDD" id="cd18186">
    <property type="entry name" value="BTB_POZ_ZBTB_KLHL-like"/>
    <property type="match status" value="1"/>
</dbReference>
<dbReference type="InterPro" id="IPR000210">
    <property type="entry name" value="BTB/POZ_dom"/>
</dbReference>
<dbReference type="InterPro" id="IPR011333">
    <property type="entry name" value="SKP1/BTB/POZ_sf"/>
</dbReference>
<reference evidence="3 4" key="1">
    <citation type="journal article" date="2012" name="Science">
        <title>The Paleozoic origin of enzymatic lignin decomposition reconstructed from 31 fungal genomes.</title>
        <authorList>
            <person name="Floudas D."/>
            <person name="Binder M."/>
            <person name="Riley R."/>
            <person name="Barry K."/>
            <person name="Blanchette R.A."/>
            <person name="Henrissat B."/>
            <person name="Martinez A.T."/>
            <person name="Otillar R."/>
            <person name="Spatafora J.W."/>
            <person name="Yadav J.S."/>
            <person name="Aerts A."/>
            <person name="Benoit I."/>
            <person name="Boyd A."/>
            <person name="Carlson A."/>
            <person name="Copeland A."/>
            <person name="Coutinho P.M."/>
            <person name="de Vries R.P."/>
            <person name="Ferreira P."/>
            <person name="Findley K."/>
            <person name="Foster B."/>
            <person name="Gaskell J."/>
            <person name="Glotzer D."/>
            <person name="Gorecki P."/>
            <person name="Heitman J."/>
            <person name="Hesse C."/>
            <person name="Hori C."/>
            <person name="Igarashi K."/>
            <person name="Jurgens J.A."/>
            <person name="Kallen N."/>
            <person name="Kersten P."/>
            <person name="Kohler A."/>
            <person name="Kuees U."/>
            <person name="Kumar T.K.A."/>
            <person name="Kuo A."/>
            <person name="LaButti K."/>
            <person name="Larrondo L.F."/>
            <person name="Lindquist E."/>
            <person name="Ling A."/>
            <person name="Lombard V."/>
            <person name="Lucas S."/>
            <person name="Lundell T."/>
            <person name="Martin R."/>
            <person name="McLaughlin D.J."/>
            <person name="Morgenstern I."/>
            <person name="Morin E."/>
            <person name="Murat C."/>
            <person name="Nagy L.G."/>
            <person name="Nolan M."/>
            <person name="Ohm R.A."/>
            <person name="Patyshakuliyeva A."/>
            <person name="Rokas A."/>
            <person name="Ruiz-Duenas F.J."/>
            <person name="Sabat G."/>
            <person name="Salamov A."/>
            <person name="Samejima M."/>
            <person name="Schmutz J."/>
            <person name="Slot J.C."/>
            <person name="St John F."/>
            <person name="Stenlid J."/>
            <person name="Sun H."/>
            <person name="Sun S."/>
            <person name="Syed K."/>
            <person name="Tsang A."/>
            <person name="Wiebenga A."/>
            <person name="Young D."/>
            <person name="Pisabarro A."/>
            <person name="Eastwood D.C."/>
            <person name="Martin F."/>
            <person name="Cullen D."/>
            <person name="Grigoriev I.V."/>
            <person name="Hibbett D.S."/>
        </authorList>
    </citation>
    <scope>NUCLEOTIDE SEQUENCE</scope>
    <source>
        <strain evidence="4">FP-58527</strain>
    </source>
</reference>
<dbReference type="SUPFAM" id="SSF54695">
    <property type="entry name" value="POZ domain"/>
    <property type="match status" value="1"/>
</dbReference>
<sequence>MLETKVPTNSTDASRTKGANARDAPPPFNKRSADVILRSSDHVDFRVRQSILAEASPVFESMFSLPQLPENRKRKERDETEYRDGIQVVGISEGSRVLDALLRFCYPVEDPLLPTLKNTCEVLEAARKYDMVYVVAQAKKQFLSRAAQQPLQAYIVAVTRGWVDEMREAARCTLRWEIRWDSYIPEMELISAGAWFRLRAYHSACSDAVSRLVDTAQPNEEGAVLDWLTTTQWPWFNCICADGAVQKPYGAARIPCRSATWFESYMMDMRQRLRERPHRTTVVESDVGEEQLDNASCKTCLTQKASRKVYLKEFEGLLIQEIDKAISKIQLEVRI</sequence>